<dbReference type="AlphaFoldDB" id="A0A540WXU6"/>
<feature type="domain" description="PKD" evidence="1">
    <location>
        <begin position="454"/>
        <end position="543"/>
    </location>
</feature>
<dbReference type="SMART" id="SM00089">
    <property type="entry name" value="PKD"/>
    <property type="match status" value="1"/>
</dbReference>
<dbReference type="PROSITE" id="PS50093">
    <property type="entry name" value="PKD"/>
    <property type="match status" value="1"/>
</dbReference>
<dbReference type="Gene3D" id="2.120.10.30">
    <property type="entry name" value="TolB, C-terminal domain"/>
    <property type="match status" value="1"/>
</dbReference>
<dbReference type="PANTHER" id="PTHR19328">
    <property type="entry name" value="HEDGEHOG-INTERACTING PROTEIN"/>
    <property type="match status" value="1"/>
</dbReference>
<dbReference type="InterPro" id="IPR000601">
    <property type="entry name" value="PKD_dom"/>
</dbReference>
<dbReference type="InterPro" id="IPR013783">
    <property type="entry name" value="Ig-like_fold"/>
</dbReference>
<dbReference type="Pfam" id="PF07995">
    <property type="entry name" value="GSDH"/>
    <property type="match status" value="1"/>
</dbReference>
<dbReference type="SUPFAM" id="SSF49785">
    <property type="entry name" value="Galactose-binding domain-like"/>
    <property type="match status" value="1"/>
</dbReference>
<dbReference type="OrthoDB" id="9770043at2"/>
<dbReference type="InterPro" id="IPR012938">
    <property type="entry name" value="Glc/Sorbosone_DH"/>
</dbReference>
<dbReference type="SUPFAM" id="SSF50952">
    <property type="entry name" value="Soluble quinoprotein glucose dehydrogenase"/>
    <property type="match status" value="1"/>
</dbReference>
<reference evidence="2 3" key="1">
    <citation type="submission" date="2019-06" db="EMBL/GenBank/DDBJ databases">
        <authorList>
            <person name="Livingstone P."/>
            <person name="Whitworth D."/>
        </authorList>
    </citation>
    <scope>NUCLEOTIDE SEQUENCE [LARGE SCALE GENOMIC DNA]</scope>
    <source>
        <strain evidence="2 3">AM401</strain>
    </source>
</reference>
<sequence length="884" mass="92136">MTLPLECSMTSWIRGFAWLVPLCLLAVACEPEPSLEAAEAPSEVGTTSAAITLPPSYADALVTAVSQPTALAFTPDGRLLITTQGGQLRVFAGGVLVATPALNLAARLCTNSERGLLGIAVDPDFSSTGHLYLYYTFNKFNTCTTNITNVAVNRVSRFTLSTGNVVNPASELVVLDNIPSTAGNHNGGDLHFGADGLLYVSVGDGGCQLGDPSRCAGQNTTARRLDVLLGKMLRIRKDGTIPTDNPWYAASGSRRCGNPAGVPTGTGPCQENYATGLRNPFRFAFQPGTNTFFINDVGQGVWEEIDEGIKGADYGWNTREGHCANNSTTSCGAPPAGMTNPLFDYKHGTNPTGSPFQGCNSITGGTFAPPGAWASSDDNAYFFSDYVCGKVFRLTRGSGGAVTVDAFATGLGGSSAVTLRFGPAGTGQSLYYTTYAGGGEVRRIDFTGTRNRAPTAALSASPTAGATPLTVNFNGGASSDPDGDALTYVWNFGDGSAGVETTAATTSHVYTASGAFTASLSVRDARGATPAQAATLRIDAGNTAPVPVITGPLESLRFYAGQPLVLTGSATDAEDGTLPATQLTWRALLHHNEHTHPLLAATSGNNIPLTAPQPEDLPAVLTNFVEVQLTATDSQGRTTTVSRNLLPHIVDVALDSVPSGLTLEVNGTSFTTPTIIKSWERYTLNVAAPSQTDSSGVWKVWASWSDGGALAHGYLTPASNSSLSATYQNGFAARVDFLPATSAAPSGYVADTGLTFGDRGNGLSYGWNTDNSTQTRARGSAASPDARYDTFTHLQKTENPNAVWELAVPSGQYRVTIAAGDPDHVDSVFSLALEGQPALSGTPNATTHFFTTTTTVNVSDGRLTLTNGSGAANNKVNFVDVEQQ</sequence>
<name>A0A540WXU6_9BACT</name>
<dbReference type="InterPro" id="IPR008979">
    <property type="entry name" value="Galactose-bd-like_sf"/>
</dbReference>
<evidence type="ECO:0000313" key="3">
    <source>
        <dbReference type="Proteomes" id="UP000315369"/>
    </source>
</evidence>
<dbReference type="PANTHER" id="PTHR19328:SF75">
    <property type="entry name" value="ALDOSE SUGAR DEHYDROGENASE YLII"/>
    <property type="match status" value="1"/>
</dbReference>
<accession>A0A540WXU6</accession>
<dbReference type="Gene3D" id="2.60.40.10">
    <property type="entry name" value="Immunoglobulins"/>
    <property type="match status" value="1"/>
</dbReference>
<dbReference type="CDD" id="cd00146">
    <property type="entry name" value="PKD"/>
    <property type="match status" value="1"/>
</dbReference>
<proteinExistence type="predicted"/>
<dbReference type="SUPFAM" id="SSF49299">
    <property type="entry name" value="PKD domain"/>
    <property type="match status" value="1"/>
</dbReference>
<dbReference type="InterPro" id="IPR035986">
    <property type="entry name" value="PKD_dom_sf"/>
</dbReference>
<evidence type="ECO:0000313" key="2">
    <source>
        <dbReference type="EMBL" id="TQF13828.1"/>
    </source>
</evidence>
<dbReference type="Proteomes" id="UP000315369">
    <property type="component" value="Unassembled WGS sequence"/>
</dbReference>
<organism evidence="2 3">
    <name type="scientific">Myxococcus llanfairpwllgwyngyllgogerychwyrndrobwllllantysiliogogogochensis</name>
    <dbReference type="NCBI Taxonomy" id="2590453"/>
    <lineage>
        <taxon>Bacteria</taxon>
        <taxon>Pseudomonadati</taxon>
        <taxon>Myxococcota</taxon>
        <taxon>Myxococcia</taxon>
        <taxon>Myxococcales</taxon>
        <taxon>Cystobacterineae</taxon>
        <taxon>Myxococcaceae</taxon>
        <taxon>Myxococcus</taxon>
    </lineage>
</organism>
<evidence type="ECO:0000259" key="1">
    <source>
        <dbReference type="PROSITE" id="PS50093"/>
    </source>
</evidence>
<dbReference type="Gene3D" id="2.60.120.430">
    <property type="entry name" value="Galactose-binding lectin"/>
    <property type="match status" value="1"/>
</dbReference>
<gene>
    <name evidence="2" type="ORF">FJV41_21715</name>
</gene>
<dbReference type="InterPro" id="IPR011041">
    <property type="entry name" value="Quinoprot_gluc/sorb_DH_b-prop"/>
</dbReference>
<dbReference type="InterPro" id="IPR011042">
    <property type="entry name" value="6-blade_b-propeller_TolB-like"/>
</dbReference>
<comment type="caution">
    <text evidence="2">The sequence shown here is derived from an EMBL/GenBank/DDBJ whole genome shotgun (WGS) entry which is preliminary data.</text>
</comment>
<keyword evidence="3" id="KW-1185">Reference proteome</keyword>
<protein>
    <submittedName>
        <fullName evidence="2">PKD domain-containing protein</fullName>
    </submittedName>
</protein>
<dbReference type="EMBL" id="VIFM01000086">
    <property type="protein sequence ID" value="TQF13828.1"/>
    <property type="molecule type" value="Genomic_DNA"/>
</dbReference>
<dbReference type="Pfam" id="PF18911">
    <property type="entry name" value="PKD_4"/>
    <property type="match status" value="1"/>
</dbReference>
<dbReference type="InterPro" id="IPR022409">
    <property type="entry name" value="PKD/Chitinase_dom"/>
</dbReference>